<dbReference type="PANTHER" id="PTHR31987:SF1">
    <property type="entry name" value="GLUTAMINASE A"/>
    <property type="match status" value="1"/>
</dbReference>
<dbReference type="Gene3D" id="6.10.250.2930">
    <property type="match status" value="1"/>
</dbReference>
<keyword evidence="6" id="KW-0472">Membrane</keyword>
<dbReference type="InterPro" id="IPR052743">
    <property type="entry name" value="Glutaminase_GtaA"/>
</dbReference>
<dbReference type="Pfam" id="PF16335">
    <property type="entry name" value="GtaA_6_Hairpin"/>
    <property type="match status" value="2"/>
</dbReference>
<feature type="compositionally biased region" description="Low complexity" evidence="5">
    <location>
        <begin position="679"/>
        <end position="697"/>
    </location>
</feature>
<dbReference type="InterPro" id="IPR032514">
    <property type="entry name" value="GtaA_central"/>
</dbReference>
<keyword evidence="3" id="KW-0418">Kinase</keyword>
<feature type="compositionally biased region" description="Polar residues" evidence="5">
    <location>
        <begin position="705"/>
        <end position="720"/>
    </location>
</feature>
<dbReference type="EMBL" id="CCBP010000034">
    <property type="protein sequence ID" value="CDO69210.1"/>
    <property type="molecule type" value="Genomic_DNA"/>
</dbReference>
<evidence type="ECO:0000256" key="5">
    <source>
        <dbReference type="SAM" id="MobiDB-lite"/>
    </source>
</evidence>
<evidence type="ECO:0000256" key="2">
    <source>
        <dbReference type="ARBA" id="ARBA00022679"/>
    </source>
</evidence>
<dbReference type="OrthoDB" id="3918848at2759"/>
<evidence type="ECO:0000256" key="4">
    <source>
        <dbReference type="ARBA" id="ARBA00023137"/>
    </source>
</evidence>
<sequence length="754" mass="80610">MAPAEWLSGDRSSLVQWSQHATSGSIYHEIDLQSPQPFVEINHQAQDGTAYYAMANTPGLTWQIAQDVTCRGQFHDHGNLTGTFTTSFASISPVFTVYAIAVDLGVIQSTSNPVTWAVGYVRNPTIQYTTADGITQKLSPYFVTKYGTNIGQAIDAITSAYPDVLQKAVAFDEAIIANASTISPHYADLVSLALRQTMGSLDITVPISSDGTANASDVRIFMKDVGASTSAGRVSPVERIYAALPALLYVNASLVGPLLAPLLDAQDSLELRIPTQQAHMAHTRKGLSYNLTKRWADYLVANSLTPNNQYVRLSHGKMQSTDDTPLRETADNEGNANMTNLAIKGIIGVKAMAEISRALGQDLDAQQYDSHAAALVGSWQSLASSADQTHLLGFYGNQKSWALLYNIYADRLLGTDILLKDQTAFYQTLLQSSHPYGVPLDSSIGDVTSAAWQMFTAAIVQDDNVRNGFVDGVWARANDNFTAGAFPDSYDATTGDLLSGTAGPAAGAMFSLLALNLTNKTISASSPLTQQDGPGKGGNGGSNGEGSAKGTTPVGAIAGGVVGGIVILALAGLGLFLFMRRRRRGGPRTLEEDEKFETMMQDPHRPTLSPYTYSPSGPSPLSYAPPALDSGTFSHPSAASQERIGSNQYLMPQPVQEDPVSRQSSKERERERNTRLQYAASTSGSSNVASNSWSASSREPLSPGMTRSTQSGSMTGTSVSPPDVLGLRAEVENLRRVMQELRADRLEPPPEYAG</sequence>
<dbReference type="AlphaFoldDB" id="A0A060S4E4"/>
<keyword evidence="6" id="KW-0812">Transmembrane</keyword>
<feature type="compositionally biased region" description="Polar residues" evidence="5">
    <location>
        <begin position="631"/>
        <end position="650"/>
    </location>
</feature>
<dbReference type="STRING" id="5643.A0A060S4E4"/>
<feature type="region of interest" description="Disordered" evidence="5">
    <location>
        <begin position="589"/>
        <end position="725"/>
    </location>
</feature>
<dbReference type="Pfam" id="PF17168">
    <property type="entry name" value="DUF5127"/>
    <property type="match status" value="1"/>
</dbReference>
<evidence type="ECO:0000313" key="10">
    <source>
        <dbReference type="Proteomes" id="UP000029665"/>
    </source>
</evidence>
<feature type="compositionally biased region" description="Basic and acidic residues" evidence="5">
    <location>
        <begin position="664"/>
        <end position="674"/>
    </location>
</feature>
<keyword evidence="2" id="KW-0808">Transferase</keyword>
<keyword evidence="4" id="KW-0829">Tyrosine-protein kinase</keyword>
<protein>
    <recommendedName>
        <fullName evidence="1">receptor protein-tyrosine kinase</fullName>
        <ecNumber evidence="1">2.7.10.1</ecNumber>
    </recommendedName>
</protein>
<keyword evidence="10" id="KW-1185">Reference proteome</keyword>
<evidence type="ECO:0000259" key="7">
    <source>
        <dbReference type="Pfam" id="PF16335"/>
    </source>
</evidence>
<evidence type="ECO:0000256" key="1">
    <source>
        <dbReference type="ARBA" id="ARBA00011902"/>
    </source>
</evidence>
<feature type="domain" description="Glutaminase A central" evidence="7">
    <location>
        <begin position="183"/>
        <end position="268"/>
    </location>
</feature>
<dbReference type="HOGENOM" id="CLU_008020_0_0_1"/>
<comment type="caution">
    <text evidence="9">The sequence shown here is derived from an EMBL/GenBank/DDBJ whole genome shotgun (WGS) entry which is preliminary data.</text>
</comment>
<reference evidence="9" key="1">
    <citation type="submission" date="2014-01" db="EMBL/GenBank/DDBJ databases">
        <title>The genome of the white-rot fungus Pycnoporus cinnabarinus: a basidiomycete model with a versatile arsenal for lignocellulosic biomass breakdown.</title>
        <authorList>
            <person name="Levasseur A."/>
            <person name="Lomascolo A."/>
            <person name="Ruiz-Duenas F.J."/>
            <person name="Uzan E."/>
            <person name="Piumi F."/>
            <person name="Kues U."/>
            <person name="Ram A.F.J."/>
            <person name="Murat C."/>
            <person name="Haon M."/>
            <person name="Benoit I."/>
            <person name="Arfi Y."/>
            <person name="Chevret D."/>
            <person name="Drula E."/>
            <person name="Kwon M.J."/>
            <person name="Gouret P."/>
            <person name="Lesage-Meessen L."/>
            <person name="Lombard V."/>
            <person name="Mariette J."/>
            <person name="Noirot C."/>
            <person name="Park J."/>
            <person name="Patyshakuliyeva A."/>
            <person name="Wieneger R.A.B."/>
            <person name="Wosten H.A.B."/>
            <person name="Martin F."/>
            <person name="Coutinho P.M."/>
            <person name="de Vries R."/>
            <person name="Martinez A.T."/>
            <person name="Klopp C."/>
            <person name="Pontarotti P."/>
            <person name="Henrissat B."/>
            <person name="Record E."/>
        </authorList>
    </citation>
    <scope>NUCLEOTIDE SEQUENCE [LARGE SCALE GENOMIC DNA]</scope>
    <source>
        <strain evidence="9">BRFM137</strain>
    </source>
</reference>
<dbReference type="InterPro" id="IPR033433">
    <property type="entry name" value="GtaA_N"/>
</dbReference>
<dbReference type="Proteomes" id="UP000029665">
    <property type="component" value="Unassembled WGS sequence"/>
</dbReference>
<gene>
    <name evidence="9" type="ORF">BN946_scf185042.g112</name>
</gene>
<organism evidence="9 10">
    <name type="scientific">Pycnoporus cinnabarinus</name>
    <name type="common">Cinnabar-red polypore</name>
    <name type="synonym">Trametes cinnabarina</name>
    <dbReference type="NCBI Taxonomy" id="5643"/>
    <lineage>
        <taxon>Eukaryota</taxon>
        <taxon>Fungi</taxon>
        <taxon>Dikarya</taxon>
        <taxon>Basidiomycota</taxon>
        <taxon>Agaricomycotina</taxon>
        <taxon>Agaricomycetes</taxon>
        <taxon>Polyporales</taxon>
        <taxon>Polyporaceae</taxon>
        <taxon>Trametes</taxon>
    </lineage>
</organism>
<dbReference type="PANTHER" id="PTHR31987">
    <property type="entry name" value="GLUTAMINASE A-RELATED"/>
    <property type="match status" value="1"/>
</dbReference>
<keyword evidence="6" id="KW-1133">Transmembrane helix</keyword>
<dbReference type="EC" id="2.7.10.1" evidence="1"/>
<name>A0A060S4E4_PYCCI</name>
<evidence type="ECO:0000256" key="6">
    <source>
        <dbReference type="SAM" id="Phobius"/>
    </source>
</evidence>
<feature type="domain" description="Glutaminase A N-terminal" evidence="8">
    <location>
        <begin position="4"/>
        <end position="176"/>
    </location>
</feature>
<feature type="compositionally biased region" description="Gly residues" evidence="5">
    <location>
        <begin position="534"/>
        <end position="544"/>
    </location>
</feature>
<accession>A0A060S4E4</accession>
<evidence type="ECO:0000259" key="8">
    <source>
        <dbReference type="Pfam" id="PF17168"/>
    </source>
</evidence>
<feature type="compositionally biased region" description="Low complexity" evidence="5">
    <location>
        <begin position="606"/>
        <end position="628"/>
    </location>
</feature>
<dbReference type="InterPro" id="IPR044912">
    <property type="entry name" value="Egfr_JX_dom"/>
</dbReference>
<evidence type="ECO:0000256" key="3">
    <source>
        <dbReference type="ARBA" id="ARBA00022777"/>
    </source>
</evidence>
<evidence type="ECO:0000313" key="9">
    <source>
        <dbReference type="EMBL" id="CDO69210.1"/>
    </source>
</evidence>
<dbReference type="GO" id="GO:0004714">
    <property type="term" value="F:transmembrane receptor protein tyrosine kinase activity"/>
    <property type="evidence" value="ECO:0007669"/>
    <property type="project" value="UniProtKB-EC"/>
</dbReference>
<dbReference type="OMA" id="INHQAQD"/>
<proteinExistence type="predicted"/>
<feature type="domain" description="Glutaminase A central" evidence="7">
    <location>
        <begin position="289"/>
        <end position="513"/>
    </location>
</feature>
<feature type="region of interest" description="Disordered" evidence="5">
    <location>
        <begin position="524"/>
        <end position="548"/>
    </location>
</feature>
<feature type="transmembrane region" description="Helical" evidence="6">
    <location>
        <begin position="556"/>
        <end position="578"/>
    </location>
</feature>